<sequence length="413" mass="46767">MGAEKVPRLCISTIDPSQVGGVTTMKKFICDYAQKSGFSPYIVYSSLDPQDHLSIKNLLKRKRKIGFLEKKYEEYDGYSIGIVLPEFEFLHYLSSFRYWKKTLAQGDIFFGVSGTNQCCLPFVLAKKDFACWIATTLLEDRKDNAREFGFLRKLIDRLSLPLCLYWEKLIFEKSKKVLVLSQYTAERICERYKLDEGKVEVVPHPVDTDLFCPVISQGESERYLLFAGRINDPRKNLLMLLEAFSLVVRGFPEVKLKLVGDKPDARVVRRISGLGIGDSVLFYEAIPHEKMVPFYQQAALFVLPSLQEGLGIVTLEAMACGIPVVSTRCGGPEDVIEDGVNGLLVENNSASKLAEAILKLLRDEGLRKRMGKKARQTVVNKYSMVKLAPKFLDFFKELSSGAGQGQDIWRIRR</sequence>
<organism evidence="6 10">
    <name type="scientific">Candidatus Hakubella thermalkaliphila</name>
    <dbReference type="NCBI Taxonomy" id="2754717"/>
    <lineage>
        <taxon>Bacteria</taxon>
        <taxon>Bacillati</taxon>
        <taxon>Actinomycetota</taxon>
        <taxon>Actinomycetota incertae sedis</taxon>
        <taxon>Candidatus Hakubellales</taxon>
        <taxon>Candidatus Hakubellaceae</taxon>
        <taxon>Candidatus Hakubella</taxon>
    </lineage>
</organism>
<dbReference type="EMBL" id="BLSC01000053">
    <property type="protein sequence ID" value="GFP37147.1"/>
    <property type="molecule type" value="Genomic_DNA"/>
</dbReference>
<comment type="caution">
    <text evidence="6">The sequence shown here is derived from an EMBL/GenBank/DDBJ whole genome shotgun (WGS) entry which is preliminary data.</text>
</comment>
<dbReference type="InterPro" id="IPR028098">
    <property type="entry name" value="Glyco_trans_4-like_N"/>
</dbReference>
<evidence type="ECO:0000313" key="5">
    <source>
        <dbReference type="EMBL" id="GFP19424.1"/>
    </source>
</evidence>
<feature type="domain" description="Glycosyltransferase subfamily 4-like N-terminal" evidence="4">
    <location>
        <begin position="157"/>
        <end position="209"/>
    </location>
</feature>
<reference evidence="8 9" key="1">
    <citation type="journal article" date="2020" name="Front. Microbiol.">
        <title>Single-cell genomics of novel Actinobacteria with the Wood-Ljungdahl pathway discovered in a serpentinizing system.</title>
        <authorList>
            <person name="Merino N."/>
            <person name="Kawai M."/>
            <person name="Boyd E.S."/>
            <person name="Colman D.R."/>
            <person name="McGlynn S.E."/>
            <person name="Nealson K.H."/>
            <person name="Kurokawa K."/>
            <person name="Hongoh Y."/>
        </authorList>
    </citation>
    <scope>NUCLEOTIDE SEQUENCE [LARGE SCALE GENOMIC DNA]</scope>
    <source>
        <strain evidence="5 9">S03</strain>
        <strain evidence="6 10">S09_30</strain>
        <strain evidence="7 8">S44</strain>
    </source>
</reference>
<dbReference type="Pfam" id="PF13439">
    <property type="entry name" value="Glyco_transf_4"/>
    <property type="match status" value="1"/>
</dbReference>
<dbReference type="Pfam" id="PF00534">
    <property type="entry name" value="Glycos_transf_1"/>
    <property type="match status" value="1"/>
</dbReference>
<dbReference type="CDD" id="cd03801">
    <property type="entry name" value="GT4_PimA-like"/>
    <property type="match status" value="1"/>
</dbReference>
<name>A0A6V8NQW4_9ACTN</name>
<dbReference type="Proteomes" id="UP000585609">
    <property type="component" value="Unassembled WGS sequence"/>
</dbReference>
<gene>
    <name evidence="5" type="ORF">HKBW3S03_00929</name>
    <name evidence="6" type="ORF">HKBW3S09_00180</name>
    <name evidence="7" type="ORF">HKBW3S44_00827</name>
</gene>
<dbReference type="Proteomes" id="UP000574717">
    <property type="component" value="Unassembled WGS sequence"/>
</dbReference>
<evidence type="ECO:0000259" key="3">
    <source>
        <dbReference type="Pfam" id="PF00534"/>
    </source>
</evidence>
<dbReference type="GO" id="GO:0016757">
    <property type="term" value="F:glycosyltransferase activity"/>
    <property type="evidence" value="ECO:0007669"/>
    <property type="project" value="UniProtKB-KW"/>
</dbReference>
<evidence type="ECO:0000256" key="1">
    <source>
        <dbReference type="ARBA" id="ARBA00022676"/>
    </source>
</evidence>
<dbReference type="SUPFAM" id="SSF53756">
    <property type="entry name" value="UDP-Glycosyltransferase/glycogen phosphorylase"/>
    <property type="match status" value="1"/>
</dbReference>
<evidence type="ECO:0000313" key="6">
    <source>
        <dbReference type="EMBL" id="GFP22712.1"/>
    </source>
</evidence>
<dbReference type="EMBL" id="BLRU01000075">
    <property type="protein sequence ID" value="GFP19424.1"/>
    <property type="molecule type" value="Genomic_DNA"/>
</dbReference>
<dbReference type="RefSeq" id="WP_176236933.1">
    <property type="nucleotide sequence ID" value="NZ_BLRU01000075.1"/>
</dbReference>
<evidence type="ECO:0000259" key="4">
    <source>
        <dbReference type="Pfam" id="PF13439"/>
    </source>
</evidence>
<dbReference type="AlphaFoldDB" id="A0A6V8NQW4"/>
<keyword evidence="1" id="KW-0328">Glycosyltransferase</keyword>
<dbReference type="EMBL" id="BLRW01000012">
    <property type="protein sequence ID" value="GFP22712.1"/>
    <property type="molecule type" value="Genomic_DNA"/>
</dbReference>
<dbReference type="PANTHER" id="PTHR46401:SF2">
    <property type="entry name" value="GLYCOSYLTRANSFERASE WBBK-RELATED"/>
    <property type="match status" value="1"/>
</dbReference>
<evidence type="ECO:0000313" key="9">
    <source>
        <dbReference type="Proteomes" id="UP000574717"/>
    </source>
</evidence>
<evidence type="ECO:0000313" key="10">
    <source>
        <dbReference type="Proteomes" id="UP000585609"/>
    </source>
</evidence>
<evidence type="ECO:0000256" key="2">
    <source>
        <dbReference type="ARBA" id="ARBA00022679"/>
    </source>
</evidence>
<evidence type="ECO:0000313" key="8">
    <source>
        <dbReference type="Proteomes" id="UP000561271"/>
    </source>
</evidence>
<feature type="domain" description="Glycosyl transferase family 1" evidence="3">
    <location>
        <begin position="219"/>
        <end position="376"/>
    </location>
</feature>
<protein>
    <submittedName>
        <fullName evidence="6">L-malate glycosyltransferase</fullName>
    </submittedName>
</protein>
<dbReference type="PANTHER" id="PTHR46401">
    <property type="entry name" value="GLYCOSYLTRANSFERASE WBBK-RELATED"/>
    <property type="match status" value="1"/>
</dbReference>
<dbReference type="InterPro" id="IPR001296">
    <property type="entry name" value="Glyco_trans_1"/>
</dbReference>
<dbReference type="Proteomes" id="UP000561271">
    <property type="component" value="Unassembled WGS sequence"/>
</dbReference>
<evidence type="ECO:0000313" key="7">
    <source>
        <dbReference type="EMBL" id="GFP37147.1"/>
    </source>
</evidence>
<proteinExistence type="predicted"/>
<dbReference type="Gene3D" id="3.40.50.2000">
    <property type="entry name" value="Glycogen Phosphorylase B"/>
    <property type="match status" value="2"/>
</dbReference>
<accession>A0A6V8NQW4</accession>
<keyword evidence="2 6" id="KW-0808">Transferase</keyword>
<dbReference type="GO" id="GO:0009103">
    <property type="term" value="P:lipopolysaccharide biosynthetic process"/>
    <property type="evidence" value="ECO:0007669"/>
    <property type="project" value="TreeGrafter"/>
</dbReference>